<sequence>MLGGYGEEKGRDGPSLSTSISVRIIRTHATRCRQLLQSLHYNHHGASSIKCGIFQLSGNSALASSSSPYTGPRVIPNVCGRPRTSVSNSSVGTGSGSRWLIGHEISDALAHDAVDYAGMRYRLPFEKGFLTDWNAQKAVWDGLFSVSSSSSPLRPSRKTASNGYEETGPLTPNGIDTTSATLLVTEPYFNLPTM</sequence>
<dbReference type="InterPro" id="IPR043129">
    <property type="entry name" value="ATPase_NBD"/>
</dbReference>
<feature type="region of interest" description="Disordered" evidence="1">
    <location>
        <begin position="147"/>
        <end position="177"/>
    </location>
</feature>
<dbReference type="EMBL" id="JAACJJ010000032">
    <property type="protein sequence ID" value="KAF5317710.1"/>
    <property type="molecule type" value="Genomic_DNA"/>
</dbReference>
<protein>
    <submittedName>
        <fullName evidence="2">Uncharacterized protein</fullName>
    </submittedName>
</protein>
<dbReference type="InterPro" id="IPR004000">
    <property type="entry name" value="Actin"/>
</dbReference>
<dbReference type="Pfam" id="PF00022">
    <property type="entry name" value="Actin"/>
    <property type="match status" value="1"/>
</dbReference>
<keyword evidence="3" id="KW-1185">Reference proteome</keyword>
<dbReference type="SUPFAM" id="SSF53067">
    <property type="entry name" value="Actin-like ATPase domain"/>
    <property type="match status" value="1"/>
</dbReference>
<evidence type="ECO:0000313" key="2">
    <source>
        <dbReference type="EMBL" id="KAF5317710.1"/>
    </source>
</evidence>
<dbReference type="Proteomes" id="UP000567179">
    <property type="component" value="Unassembled WGS sequence"/>
</dbReference>
<dbReference type="OrthoDB" id="6220758at2759"/>
<proteinExistence type="predicted"/>
<evidence type="ECO:0000256" key="1">
    <source>
        <dbReference type="SAM" id="MobiDB-lite"/>
    </source>
</evidence>
<dbReference type="AlphaFoldDB" id="A0A8H5EYX5"/>
<comment type="caution">
    <text evidence="2">The sequence shown here is derived from an EMBL/GenBank/DDBJ whole genome shotgun (WGS) entry which is preliminary data.</text>
</comment>
<evidence type="ECO:0000313" key="3">
    <source>
        <dbReference type="Proteomes" id="UP000567179"/>
    </source>
</evidence>
<name>A0A8H5EYX5_9AGAR</name>
<reference evidence="2 3" key="1">
    <citation type="journal article" date="2020" name="ISME J.">
        <title>Uncovering the hidden diversity of litter-decomposition mechanisms in mushroom-forming fungi.</title>
        <authorList>
            <person name="Floudas D."/>
            <person name="Bentzer J."/>
            <person name="Ahren D."/>
            <person name="Johansson T."/>
            <person name="Persson P."/>
            <person name="Tunlid A."/>
        </authorList>
    </citation>
    <scope>NUCLEOTIDE SEQUENCE [LARGE SCALE GENOMIC DNA]</scope>
    <source>
        <strain evidence="2 3">CBS 101986</strain>
    </source>
</reference>
<gene>
    <name evidence="2" type="ORF">D9619_012662</name>
</gene>
<organism evidence="2 3">
    <name type="scientific">Psilocybe cf. subviscida</name>
    <dbReference type="NCBI Taxonomy" id="2480587"/>
    <lineage>
        <taxon>Eukaryota</taxon>
        <taxon>Fungi</taxon>
        <taxon>Dikarya</taxon>
        <taxon>Basidiomycota</taxon>
        <taxon>Agaricomycotina</taxon>
        <taxon>Agaricomycetes</taxon>
        <taxon>Agaricomycetidae</taxon>
        <taxon>Agaricales</taxon>
        <taxon>Agaricineae</taxon>
        <taxon>Strophariaceae</taxon>
        <taxon>Psilocybe</taxon>
    </lineage>
</organism>
<dbReference type="Gene3D" id="3.30.420.40">
    <property type="match status" value="1"/>
</dbReference>
<accession>A0A8H5EYX5</accession>